<name>A0A815F4K6_ADIRI</name>
<dbReference type="Proteomes" id="UP000663828">
    <property type="component" value="Unassembled WGS sequence"/>
</dbReference>
<accession>A0A815F4K6</accession>
<evidence type="ECO:0000313" key="3">
    <source>
        <dbReference type="Proteomes" id="UP000663828"/>
    </source>
</evidence>
<dbReference type="EMBL" id="CAJNOR010014160">
    <property type="protein sequence ID" value="CAF1677036.1"/>
    <property type="molecule type" value="Genomic_DNA"/>
</dbReference>
<sequence length="76" mass="8754">MDTLTDEQRKKFDESYGQRRHELPVCPRCGNKNDVVPAVRGRPTRELALYADEGHVKLSGCTEGYQGWCKKCQHFI</sequence>
<comment type="caution">
    <text evidence="1">The sequence shown here is derived from an EMBL/GenBank/DDBJ whole genome shotgun (WGS) entry which is preliminary data.</text>
</comment>
<evidence type="ECO:0000313" key="4">
    <source>
        <dbReference type="Proteomes" id="UP000663852"/>
    </source>
</evidence>
<gene>
    <name evidence="1" type="ORF">EDS130_LOCUS31545</name>
    <name evidence="2" type="ORF">XAT740_LOCUS59802</name>
</gene>
<proteinExistence type="predicted"/>
<reference evidence="1" key="1">
    <citation type="submission" date="2021-02" db="EMBL/GenBank/DDBJ databases">
        <authorList>
            <person name="Nowell W R."/>
        </authorList>
    </citation>
    <scope>NUCLEOTIDE SEQUENCE</scope>
</reference>
<organism evidence="1 4">
    <name type="scientific">Adineta ricciae</name>
    <name type="common">Rotifer</name>
    <dbReference type="NCBI Taxonomy" id="249248"/>
    <lineage>
        <taxon>Eukaryota</taxon>
        <taxon>Metazoa</taxon>
        <taxon>Spiralia</taxon>
        <taxon>Gnathifera</taxon>
        <taxon>Rotifera</taxon>
        <taxon>Eurotatoria</taxon>
        <taxon>Bdelloidea</taxon>
        <taxon>Adinetida</taxon>
        <taxon>Adinetidae</taxon>
        <taxon>Adineta</taxon>
    </lineage>
</organism>
<dbReference type="OrthoDB" id="9971200at2759"/>
<keyword evidence="3" id="KW-1185">Reference proteome</keyword>
<dbReference type="Proteomes" id="UP000663852">
    <property type="component" value="Unassembled WGS sequence"/>
</dbReference>
<evidence type="ECO:0000313" key="1">
    <source>
        <dbReference type="EMBL" id="CAF1318747.1"/>
    </source>
</evidence>
<dbReference type="AlphaFoldDB" id="A0A815F4K6"/>
<evidence type="ECO:0000313" key="2">
    <source>
        <dbReference type="EMBL" id="CAF1677036.1"/>
    </source>
</evidence>
<dbReference type="EMBL" id="CAJNOJ010000232">
    <property type="protein sequence ID" value="CAF1318747.1"/>
    <property type="molecule type" value="Genomic_DNA"/>
</dbReference>
<protein>
    <submittedName>
        <fullName evidence="1">Uncharacterized protein</fullName>
    </submittedName>
</protein>